<evidence type="ECO:0000313" key="4">
    <source>
        <dbReference type="Proteomes" id="UP000219020"/>
    </source>
</evidence>
<sequence>MKSKVMKLWNHLMLRKRFIIETVFDQLKNISQIEHFRHRNCISFMVYLLVGLIAYSFQPKKPSIKMTRIDKQALMQI</sequence>
<protein>
    <recommendedName>
        <fullName evidence="2">Transposase DDE domain-containing protein</fullName>
    </recommendedName>
</protein>
<evidence type="ECO:0000259" key="2">
    <source>
        <dbReference type="Pfam" id="PF13612"/>
    </source>
</evidence>
<keyword evidence="1" id="KW-0472">Membrane</keyword>
<dbReference type="InterPro" id="IPR025668">
    <property type="entry name" value="Tnp_DDE_dom"/>
</dbReference>
<feature type="domain" description="Transposase DDE" evidence="2">
    <location>
        <begin position="1"/>
        <end position="40"/>
    </location>
</feature>
<comment type="caution">
    <text evidence="3">The sequence shown here is derived from an EMBL/GenBank/DDBJ whole genome shotgun (WGS) entry which is preliminary data.</text>
</comment>
<evidence type="ECO:0000313" key="3">
    <source>
        <dbReference type="EMBL" id="PCS22244.1"/>
    </source>
</evidence>
<accession>A0A2A5T270</accession>
<keyword evidence="1" id="KW-0812">Transmembrane</keyword>
<dbReference type="RefSeq" id="WP_199399490.1">
    <property type="nucleotide sequence ID" value="NZ_NBYY01000023.1"/>
</dbReference>
<dbReference type="GeneID" id="78828746"/>
<proteinExistence type="predicted"/>
<organism evidence="3 4">
    <name type="scientific">Candidatus Enterovibrio escicola</name>
    <dbReference type="NCBI Taxonomy" id="1927127"/>
    <lineage>
        <taxon>Bacteria</taxon>
        <taxon>Pseudomonadati</taxon>
        <taxon>Pseudomonadota</taxon>
        <taxon>Gammaproteobacteria</taxon>
        <taxon>Vibrionales</taxon>
        <taxon>Vibrionaceae</taxon>
        <taxon>Enterovibrio</taxon>
    </lineage>
</organism>
<evidence type="ECO:0000256" key="1">
    <source>
        <dbReference type="SAM" id="Phobius"/>
    </source>
</evidence>
<dbReference type="Pfam" id="PF13612">
    <property type="entry name" value="DDE_Tnp_1_3"/>
    <property type="match status" value="1"/>
</dbReference>
<reference evidence="4" key="1">
    <citation type="submission" date="2017-04" db="EMBL/GenBank/DDBJ databases">
        <title>Genome evolution of the luminous symbionts of deep sea anglerfish.</title>
        <authorList>
            <person name="Hendry T.A."/>
        </authorList>
    </citation>
    <scope>NUCLEOTIDE SEQUENCE [LARGE SCALE GENOMIC DNA]</scope>
</reference>
<keyword evidence="1" id="KW-1133">Transmembrane helix</keyword>
<name>A0A2A5T270_9GAMM</name>
<dbReference type="AlphaFoldDB" id="A0A2A5T270"/>
<dbReference type="Proteomes" id="UP000219020">
    <property type="component" value="Unassembled WGS sequence"/>
</dbReference>
<gene>
    <name evidence="3" type="ORF">BTN49_2137</name>
</gene>
<keyword evidence="4" id="KW-1185">Reference proteome</keyword>
<feature type="transmembrane region" description="Helical" evidence="1">
    <location>
        <begin position="41"/>
        <end position="58"/>
    </location>
</feature>
<dbReference type="EMBL" id="NBYY01000023">
    <property type="protein sequence ID" value="PCS22244.1"/>
    <property type="molecule type" value="Genomic_DNA"/>
</dbReference>